<evidence type="ECO:0000313" key="1">
    <source>
        <dbReference type="EMBL" id="EJX01399.1"/>
    </source>
</evidence>
<name>J9G3H3_9ZZZZ</name>
<proteinExistence type="predicted"/>
<accession>J9G3H3</accession>
<sequence length="233" mass="26681">MVNIRRHHPVLLNRLQQCFEAGDADALLTQLNQLSAADFRTAGYLLANSLLPAYPHLFWDFFLHIVPLRPKAFLVTFLKAATELYRKDPERLDFDALRIYATKYANPIDTRKCLENLLPVLASVAELEQLLQLFTPLTPAVQTAQLLKAGTPPCYFLLFRHLQHTDESKDSLRTYCIYLMKRGNSIAFNMAVILQTFFDLPPLPGSFSLNLEPYELSRLNESFESFNKVLMGK</sequence>
<comment type="caution">
    <text evidence="1">The sequence shown here is derived from an EMBL/GenBank/DDBJ whole genome shotgun (WGS) entry which is preliminary data.</text>
</comment>
<protein>
    <submittedName>
        <fullName evidence="1">Uncharacterized protein</fullName>
    </submittedName>
</protein>
<dbReference type="AlphaFoldDB" id="J9G3H3"/>
<gene>
    <name evidence="1" type="ORF">EVA_10491</name>
</gene>
<organism evidence="1">
    <name type="scientific">gut metagenome</name>
    <dbReference type="NCBI Taxonomy" id="749906"/>
    <lineage>
        <taxon>unclassified sequences</taxon>
        <taxon>metagenomes</taxon>
        <taxon>organismal metagenomes</taxon>
    </lineage>
</organism>
<reference evidence="1" key="1">
    <citation type="journal article" date="2012" name="PLoS ONE">
        <title>Gene sets for utilization of primary and secondary nutrition supplies in the distal gut of endangered iberian lynx.</title>
        <authorList>
            <person name="Alcaide M."/>
            <person name="Messina E."/>
            <person name="Richter M."/>
            <person name="Bargiela R."/>
            <person name="Peplies J."/>
            <person name="Huws S.A."/>
            <person name="Newbold C.J."/>
            <person name="Golyshin P.N."/>
            <person name="Simon M.A."/>
            <person name="Lopez G."/>
            <person name="Yakimov M.M."/>
            <person name="Ferrer M."/>
        </authorList>
    </citation>
    <scope>NUCLEOTIDE SEQUENCE</scope>
</reference>
<dbReference type="EMBL" id="AMCI01002975">
    <property type="protein sequence ID" value="EJX01399.1"/>
    <property type="molecule type" value="Genomic_DNA"/>
</dbReference>